<evidence type="ECO:0000313" key="2">
    <source>
        <dbReference type="EMBL" id="UQX12053.1"/>
    </source>
</evidence>
<reference evidence="2" key="1">
    <citation type="submission" date="2022-05" db="EMBL/GenBank/DDBJ databases">
        <title>A methanotrophic Mycobacterium dominates a cave microbial ecosystem.</title>
        <authorList>
            <person name="Van Spanning R.J.M."/>
            <person name="Guan Q."/>
            <person name="Melkonian C."/>
            <person name="Gallant J."/>
            <person name="Polerecky L."/>
            <person name="Flot J.-F."/>
            <person name="Brandt B.W."/>
            <person name="Braster M."/>
            <person name="Iturbe Espinoza P."/>
            <person name="Aerts J."/>
            <person name="Meima-Franke M."/>
            <person name="Piersma S.R."/>
            <person name="Bunduc C."/>
            <person name="Ummels R."/>
            <person name="Pain A."/>
            <person name="Fleming E.J."/>
            <person name="van der Wel N."/>
            <person name="Gherman V.D."/>
            <person name="Sarbu S.M."/>
            <person name="Bodelier P.L.E."/>
            <person name="Bitter W."/>
        </authorList>
    </citation>
    <scope>NUCLEOTIDE SEQUENCE</scope>
    <source>
        <strain evidence="2">Sulfur Cave</strain>
    </source>
</reference>
<protein>
    <submittedName>
        <fullName evidence="2">DUF6431 domain-containing protein</fullName>
    </submittedName>
</protein>
<name>A0ABY4QP25_9MYCO</name>
<dbReference type="Pfam" id="PF20020">
    <property type="entry name" value="DUF6431"/>
    <property type="match status" value="1"/>
</dbReference>
<sequence>MSWTGSTVIVARTTELAEQLLADRELRCPLCRTGQLVGWGYGRRRTVRDRDGTTVTVRPRRTRCQSCSSTHIVMPAALQPRHADTTAVIGTALLHKLKGLGYRSIAATIDRPVSTVRRWLRRLPPAHLERLYQDGTRQLLALNPDTFSALRNTGNMLHHALAILSAAAHWDRHRYAIDDPPWTLIGMYTRGRLLAPPA</sequence>
<evidence type="ECO:0000259" key="1">
    <source>
        <dbReference type="Pfam" id="PF20020"/>
    </source>
</evidence>
<gene>
    <name evidence="2" type="ORF">M5I08_06870</name>
</gene>
<evidence type="ECO:0000313" key="3">
    <source>
        <dbReference type="Proteomes" id="UP001056610"/>
    </source>
</evidence>
<accession>A0ABY4QP25</accession>
<proteinExistence type="predicted"/>
<dbReference type="Proteomes" id="UP001056610">
    <property type="component" value="Chromosome"/>
</dbReference>
<dbReference type="EMBL" id="CP097320">
    <property type="protein sequence ID" value="UQX12053.1"/>
    <property type="molecule type" value="Genomic_DNA"/>
</dbReference>
<feature type="domain" description="DUF6431" evidence="1">
    <location>
        <begin position="28"/>
        <end position="119"/>
    </location>
</feature>
<keyword evidence="3" id="KW-1185">Reference proteome</keyword>
<dbReference type="RefSeq" id="WP_249763170.1">
    <property type="nucleotide sequence ID" value="NZ_CAJUXY010000006.1"/>
</dbReference>
<organism evidence="2 3">
    <name type="scientific">Candidatus Mycobacterium methanotrophicum</name>
    <dbReference type="NCBI Taxonomy" id="2943498"/>
    <lineage>
        <taxon>Bacteria</taxon>
        <taxon>Bacillati</taxon>
        <taxon>Actinomycetota</taxon>
        <taxon>Actinomycetes</taxon>
        <taxon>Mycobacteriales</taxon>
        <taxon>Mycobacteriaceae</taxon>
        <taxon>Mycobacterium</taxon>
    </lineage>
</organism>
<dbReference type="InterPro" id="IPR045536">
    <property type="entry name" value="DUF6431"/>
</dbReference>